<protein>
    <submittedName>
        <fullName evidence="2">DUF3397 domain-containing protein</fullName>
    </submittedName>
</protein>
<accession>A0ABX9ZGD0</accession>
<evidence type="ECO:0000313" key="2">
    <source>
        <dbReference type="EMBL" id="RSK36907.1"/>
    </source>
</evidence>
<reference evidence="2 3" key="1">
    <citation type="submission" date="2018-12" db="EMBL/GenBank/DDBJ databases">
        <title>Comparitive functional genomics of dry heat resistant strains isolated from the viking spacecraft.</title>
        <authorList>
            <person name="Seuylemezian A."/>
            <person name="Vaishampayan P."/>
        </authorList>
    </citation>
    <scope>NUCLEOTIDE SEQUENCE [LARGE SCALE GENOMIC DNA]</scope>
    <source>
        <strain evidence="2 3">M6-11</strain>
    </source>
</reference>
<sequence length="143" mass="15991">MTLSVHWKGGETGMADYFFAAAGFLIAFPAVAFFFFFTVFTRLYKDPSKGFSRAADCTTFLLLPAVPAVVEAFTGYQTGFYLAMAVIVFALYMTYRERKTEHDFEIGPLLRKIWRLLFLILSAAYLAASVIGTGVMIADYIGR</sequence>
<dbReference type="EMBL" id="RWGW01000002">
    <property type="protein sequence ID" value="RSK36907.1"/>
    <property type="molecule type" value="Genomic_DNA"/>
</dbReference>
<organism evidence="2 3">
    <name type="scientific">Bhargavaea beijingensis</name>
    <dbReference type="NCBI Taxonomy" id="426756"/>
    <lineage>
        <taxon>Bacteria</taxon>
        <taxon>Bacillati</taxon>
        <taxon>Bacillota</taxon>
        <taxon>Bacilli</taxon>
        <taxon>Bacillales</taxon>
        <taxon>Caryophanaceae</taxon>
        <taxon>Bhargavaea</taxon>
    </lineage>
</organism>
<proteinExistence type="predicted"/>
<keyword evidence="3" id="KW-1185">Reference proteome</keyword>
<keyword evidence="1" id="KW-0812">Transmembrane</keyword>
<dbReference type="Pfam" id="PF11877">
    <property type="entry name" value="DUF3397"/>
    <property type="match status" value="1"/>
</dbReference>
<name>A0ABX9ZGD0_9BACL</name>
<feature type="transmembrane region" description="Helical" evidence="1">
    <location>
        <begin position="116"/>
        <end position="138"/>
    </location>
</feature>
<keyword evidence="1" id="KW-0472">Membrane</keyword>
<dbReference type="Proteomes" id="UP000272481">
    <property type="component" value="Unassembled WGS sequence"/>
</dbReference>
<dbReference type="InterPro" id="IPR024515">
    <property type="entry name" value="DUF3397"/>
</dbReference>
<keyword evidence="1" id="KW-1133">Transmembrane helix</keyword>
<comment type="caution">
    <text evidence="2">The sequence shown here is derived from an EMBL/GenBank/DDBJ whole genome shotgun (WGS) entry which is preliminary data.</text>
</comment>
<feature type="transmembrane region" description="Helical" evidence="1">
    <location>
        <begin position="17"/>
        <end position="39"/>
    </location>
</feature>
<feature type="transmembrane region" description="Helical" evidence="1">
    <location>
        <begin position="76"/>
        <end position="95"/>
    </location>
</feature>
<gene>
    <name evidence="2" type="ORF">EJA12_00845</name>
</gene>
<evidence type="ECO:0000313" key="3">
    <source>
        <dbReference type="Proteomes" id="UP000272481"/>
    </source>
</evidence>
<evidence type="ECO:0000256" key="1">
    <source>
        <dbReference type="SAM" id="Phobius"/>
    </source>
</evidence>